<feature type="transmembrane region" description="Helical" evidence="1">
    <location>
        <begin position="107"/>
        <end position="126"/>
    </location>
</feature>
<dbReference type="GeneID" id="25736414"/>
<keyword evidence="1" id="KW-1133">Transmembrane helix</keyword>
<sequence>MVKPSISIFNVSTVALCAITFCVWAITLSSLAGLQQTCENIPEASIGGSATHNAGGLVGVRGFSAKFQTCTELFGYYWWIVIFELALLASLAGALYAGCTEKVRTPLVGVLVVVSSLWFQMTDSFLALEGVGNYADGQPLHRARTMGAGCVATGLLNLLMIVAIGSDFDAWPKDNFNAHVDEGGCQAGQAQGPGRTGAAVA</sequence>
<feature type="transmembrane region" description="Helical" evidence="1">
    <location>
        <begin position="7"/>
        <end position="26"/>
    </location>
</feature>
<evidence type="ECO:0000256" key="1">
    <source>
        <dbReference type="SAM" id="Phobius"/>
    </source>
</evidence>
<dbReference type="KEGG" id="mng:MNEG_3536"/>
<dbReference type="AlphaFoldDB" id="A0A0D2MP02"/>
<keyword evidence="3" id="KW-1185">Reference proteome</keyword>
<name>A0A0D2MP02_9CHLO</name>
<accession>A0A0D2MP02</accession>
<evidence type="ECO:0000313" key="3">
    <source>
        <dbReference type="Proteomes" id="UP000054498"/>
    </source>
</evidence>
<gene>
    <name evidence="2" type="ORF">MNEG_3536</name>
</gene>
<protein>
    <submittedName>
        <fullName evidence="2">Uncharacterized protein</fullName>
    </submittedName>
</protein>
<dbReference type="Proteomes" id="UP000054498">
    <property type="component" value="Unassembled WGS sequence"/>
</dbReference>
<evidence type="ECO:0000313" key="2">
    <source>
        <dbReference type="EMBL" id="KIZ04425.1"/>
    </source>
</evidence>
<dbReference type="RefSeq" id="XP_013903444.1">
    <property type="nucleotide sequence ID" value="XM_014047990.1"/>
</dbReference>
<keyword evidence="1" id="KW-0472">Membrane</keyword>
<dbReference type="EMBL" id="KK100667">
    <property type="protein sequence ID" value="KIZ04425.1"/>
    <property type="molecule type" value="Genomic_DNA"/>
</dbReference>
<reference evidence="2 3" key="1">
    <citation type="journal article" date="2013" name="BMC Genomics">
        <title>Reconstruction of the lipid metabolism for the microalga Monoraphidium neglectum from its genome sequence reveals characteristics suitable for biofuel production.</title>
        <authorList>
            <person name="Bogen C."/>
            <person name="Al-Dilaimi A."/>
            <person name="Albersmeier A."/>
            <person name="Wichmann J."/>
            <person name="Grundmann M."/>
            <person name="Rupp O."/>
            <person name="Lauersen K.J."/>
            <person name="Blifernez-Klassen O."/>
            <person name="Kalinowski J."/>
            <person name="Goesmann A."/>
            <person name="Mussgnug J.H."/>
            <person name="Kruse O."/>
        </authorList>
    </citation>
    <scope>NUCLEOTIDE SEQUENCE [LARGE SCALE GENOMIC DNA]</scope>
    <source>
        <strain evidence="2 3">SAG 48.87</strain>
    </source>
</reference>
<proteinExistence type="predicted"/>
<feature type="transmembrane region" description="Helical" evidence="1">
    <location>
        <begin position="146"/>
        <end position="165"/>
    </location>
</feature>
<feature type="transmembrane region" description="Helical" evidence="1">
    <location>
        <begin position="76"/>
        <end position="95"/>
    </location>
</feature>
<keyword evidence="1" id="KW-0812">Transmembrane</keyword>
<organism evidence="2 3">
    <name type="scientific">Monoraphidium neglectum</name>
    <dbReference type="NCBI Taxonomy" id="145388"/>
    <lineage>
        <taxon>Eukaryota</taxon>
        <taxon>Viridiplantae</taxon>
        <taxon>Chlorophyta</taxon>
        <taxon>core chlorophytes</taxon>
        <taxon>Chlorophyceae</taxon>
        <taxon>CS clade</taxon>
        <taxon>Sphaeropleales</taxon>
        <taxon>Selenastraceae</taxon>
        <taxon>Monoraphidium</taxon>
    </lineage>
</organism>